<dbReference type="Pfam" id="PF12796">
    <property type="entry name" value="Ank_2"/>
    <property type="match status" value="1"/>
</dbReference>
<proteinExistence type="predicted"/>
<evidence type="ECO:0000256" key="3">
    <source>
        <dbReference type="PROSITE-ProRule" id="PRU00023"/>
    </source>
</evidence>
<reference evidence="4" key="1">
    <citation type="submission" date="2016-10" db="EMBL/GenBank/DDBJ databases">
        <authorList>
            <person name="Benchimol M."/>
            <person name="Almeida L.G."/>
            <person name="Vasconcelos A.T."/>
            <person name="Perreira-Neves A."/>
            <person name="Rosa I.A."/>
            <person name="Tasca T."/>
            <person name="Bogo M.R."/>
            <person name="de Souza W."/>
        </authorList>
    </citation>
    <scope>NUCLEOTIDE SEQUENCE [LARGE SCALE GENOMIC DNA]</scope>
    <source>
        <strain evidence="4">K</strain>
    </source>
</reference>
<protein>
    <submittedName>
        <fullName evidence="4">Uncharacterized protein</fullName>
    </submittedName>
</protein>
<accession>A0A1J4L0H9</accession>
<dbReference type="InterPro" id="IPR002110">
    <property type="entry name" value="Ankyrin_rpt"/>
</dbReference>
<dbReference type="PROSITE" id="PS50297">
    <property type="entry name" value="ANK_REP_REGION"/>
    <property type="match status" value="1"/>
</dbReference>
<name>A0A1J4L0H9_9EUKA</name>
<keyword evidence="1" id="KW-0677">Repeat</keyword>
<dbReference type="AlphaFoldDB" id="A0A1J4L0H9"/>
<keyword evidence="5" id="KW-1185">Reference proteome</keyword>
<evidence type="ECO:0000313" key="4">
    <source>
        <dbReference type="EMBL" id="OHT15470.1"/>
    </source>
</evidence>
<evidence type="ECO:0000256" key="2">
    <source>
        <dbReference type="ARBA" id="ARBA00023043"/>
    </source>
</evidence>
<dbReference type="Gene3D" id="1.25.40.20">
    <property type="entry name" value="Ankyrin repeat-containing domain"/>
    <property type="match status" value="1"/>
</dbReference>
<dbReference type="OrthoDB" id="426293at2759"/>
<gene>
    <name evidence="4" type="ORF">TRFO_14094</name>
</gene>
<dbReference type="PANTHER" id="PTHR24198">
    <property type="entry name" value="ANKYRIN REPEAT AND PROTEIN KINASE DOMAIN-CONTAINING PROTEIN"/>
    <property type="match status" value="1"/>
</dbReference>
<feature type="repeat" description="ANK" evidence="3">
    <location>
        <begin position="159"/>
        <end position="191"/>
    </location>
</feature>
<comment type="caution">
    <text evidence="4">The sequence shown here is derived from an EMBL/GenBank/DDBJ whole genome shotgun (WGS) entry which is preliminary data.</text>
</comment>
<dbReference type="SMART" id="SM00248">
    <property type="entry name" value="ANK"/>
    <property type="match status" value="3"/>
</dbReference>
<dbReference type="EMBL" id="MLAK01000218">
    <property type="protein sequence ID" value="OHT15470.1"/>
    <property type="molecule type" value="Genomic_DNA"/>
</dbReference>
<dbReference type="VEuPathDB" id="TrichDB:TRFO_14094"/>
<dbReference type="GeneID" id="94832302"/>
<evidence type="ECO:0000256" key="1">
    <source>
        <dbReference type="ARBA" id="ARBA00022737"/>
    </source>
</evidence>
<dbReference type="Proteomes" id="UP000179807">
    <property type="component" value="Unassembled WGS sequence"/>
</dbReference>
<sequence>MLFDFILEKSAFSVHTPMDIDLPLLYVALQSDNIEILTQLLNSGLQLDLKIPDPDHVLPPFLQNEPPIISMATYYGARNCFKLIADRYQEFFAVDNLNRQITLYAILGDDCDLIDMLKKVGQDFSECLPFAAQNMKGTVFRFIYQLYNESLDLNLFDENGNASVHYAAQNGDFELIKFLHENNTSMDIKNSTGMTPLALAAKHGFADIVRYLAKLDAVDVNASDKHGVYYFIFM</sequence>
<evidence type="ECO:0000313" key="5">
    <source>
        <dbReference type="Proteomes" id="UP000179807"/>
    </source>
</evidence>
<dbReference type="InterPro" id="IPR036770">
    <property type="entry name" value="Ankyrin_rpt-contain_sf"/>
</dbReference>
<dbReference type="SUPFAM" id="SSF48403">
    <property type="entry name" value="Ankyrin repeat"/>
    <property type="match status" value="1"/>
</dbReference>
<dbReference type="PROSITE" id="PS50088">
    <property type="entry name" value="ANK_REPEAT"/>
    <property type="match status" value="1"/>
</dbReference>
<dbReference type="PANTHER" id="PTHR24198:SF165">
    <property type="entry name" value="ANKYRIN REPEAT-CONTAINING PROTEIN-RELATED"/>
    <property type="match status" value="1"/>
</dbReference>
<keyword evidence="2 3" id="KW-0040">ANK repeat</keyword>
<organism evidence="4 5">
    <name type="scientific">Tritrichomonas foetus</name>
    <dbReference type="NCBI Taxonomy" id="1144522"/>
    <lineage>
        <taxon>Eukaryota</taxon>
        <taxon>Metamonada</taxon>
        <taxon>Parabasalia</taxon>
        <taxon>Tritrichomonadida</taxon>
        <taxon>Tritrichomonadidae</taxon>
        <taxon>Tritrichomonas</taxon>
    </lineage>
</organism>
<dbReference type="RefSeq" id="XP_068368606.1">
    <property type="nucleotide sequence ID" value="XM_068497598.1"/>
</dbReference>